<comment type="caution">
    <text evidence="8">The sequence shown here is derived from an EMBL/GenBank/DDBJ whole genome shotgun (WGS) entry which is preliminary data.</text>
</comment>
<keyword evidence="4" id="KW-0496">Mitochondrion</keyword>
<keyword evidence="3 7" id="KW-1133">Transmembrane helix</keyword>
<keyword evidence="2 7" id="KW-0812">Transmembrane</keyword>
<dbReference type="Proteomes" id="UP000034841">
    <property type="component" value="Unassembled WGS sequence"/>
</dbReference>
<accession>A0A0F8BTX2</accession>
<name>A0A0F8BTX2_CERFI</name>
<feature type="transmembrane region" description="Helical" evidence="7">
    <location>
        <begin position="579"/>
        <end position="601"/>
    </location>
</feature>
<gene>
    <name evidence="8" type="primary">nca2</name>
    <name evidence="8" type="ORF">CFO_g1661</name>
</gene>
<evidence type="ECO:0000313" key="9">
    <source>
        <dbReference type="Proteomes" id="UP000034841"/>
    </source>
</evidence>
<keyword evidence="9" id="KW-1185">Reference proteome</keyword>
<evidence type="ECO:0000256" key="5">
    <source>
        <dbReference type="ARBA" id="ARBA00023136"/>
    </source>
</evidence>
<comment type="subcellular location">
    <subcellularLocation>
        <location evidence="1">Mitochondrion membrane</location>
        <topology evidence="1">Multi-pass membrane protein</topology>
    </subcellularLocation>
</comment>
<dbReference type="Pfam" id="PF08637">
    <property type="entry name" value="NCA2"/>
    <property type="match status" value="1"/>
</dbReference>
<evidence type="ECO:0000256" key="6">
    <source>
        <dbReference type="SAM" id="MobiDB-lite"/>
    </source>
</evidence>
<dbReference type="PANTHER" id="PTHR28234">
    <property type="entry name" value="NUCLEAR CONTROL OF ATPASE PROTEIN 2"/>
    <property type="match status" value="1"/>
</dbReference>
<dbReference type="AlphaFoldDB" id="A0A0F8BTX2"/>
<feature type="region of interest" description="Disordered" evidence="6">
    <location>
        <begin position="17"/>
        <end position="38"/>
    </location>
</feature>
<protein>
    <submittedName>
        <fullName evidence="8">Nuclear control of ATPase protein 2</fullName>
    </submittedName>
</protein>
<evidence type="ECO:0000256" key="2">
    <source>
        <dbReference type="ARBA" id="ARBA00022692"/>
    </source>
</evidence>
<organism evidence="8 9">
    <name type="scientific">Ceratocystis fimbriata f. sp. platani</name>
    <dbReference type="NCBI Taxonomy" id="88771"/>
    <lineage>
        <taxon>Eukaryota</taxon>
        <taxon>Fungi</taxon>
        <taxon>Dikarya</taxon>
        <taxon>Ascomycota</taxon>
        <taxon>Pezizomycotina</taxon>
        <taxon>Sordariomycetes</taxon>
        <taxon>Hypocreomycetidae</taxon>
        <taxon>Microascales</taxon>
        <taxon>Ceratocystidaceae</taxon>
        <taxon>Ceratocystis</taxon>
    </lineage>
</organism>
<dbReference type="OrthoDB" id="413313at2759"/>
<evidence type="ECO:0000256" key="7">
    <source>
        <dbReference type="SAM" id="Phobius"/>
    </source>
</evidence>
<feature type="region of interest" description="Disordered" evidence="6">
    <location>
        <begin position="634"/>
        <end position="655"/>
    </location>
</feature>
<keyword evidence="5 7" id="KW-0472">Membrane</keyword>
<evidence type="ECO:0000256" key="3">
    <source>
        <dbReference type="ARBA" id="ARBA00022989"/>
    </source>
</evidence>
<dbReference type="GO" id="GO:0005741">
    <property type="term" value="C:mitochondrial outer membrane"/>
    <property type="evidence" value="ECO:0007669"/>
    <property type="project" value="TreeGrafter"/>
</dbReference>
<dbReference type="InterPro" id="IPR013946">
    <property type="entry name" value="NCA2-like"/>
</dbReference>
<dbReference type="PANTHER" id="PTHR28234:SF1">
    <property type="entry name" value="NUCLEAR CONTROL OF ATPASE PROTEIN 2"/>
    <property type="match status" value="1"/>
</dbReference>
<proteinExistence type="predicted"/>
<evidence type="ECO:0000256" key="4">
    <source>
        <dbReference type="ARBA" id="ARBA00023128"/>
    </source>
</evidence>
<reference evidence="8 9" key="1">
    <citation type="submission" date="2015-04" db="EMBL/GenBank/DDBJ databases">
        <title>Genome sequence of Ceratocystis platani, a major pathogen of plane trees.</title>
        <authorList>
            <person name="Belbahri L."/>
        </authorList>
    </citation>
    <scope>NUCLEOTIDE SEQUENCE [LARGE SCALE GENOMIC DNA]</scope>
    <source>
        <strain evidence="8 9">CFO</strain>
    </source>
</reference>
<evidence type="ECO:0000256" key="1">
    <source>
        <dbReference type="ARBA" id="ARBA00004225"/>
    </source>
</evidence>
<dbReference type="EMBL" id="LBBL01000067">
    <property type="protein sequence ID" value="KKF96013.1"/>
    <property type="molecule type" value="Genomic_DNA"/>
</dbReference>
<evidence type="ECO:0000313" key="8">
    <source>
        <dbReference type="EMBL" id="KKF96013.1"/>
    </source>
</evidence>
<sequence length="726" mass="80163">MSVVSDRVRQIDAQLNRIPLNPPPTPIHTQTHPQLQSQAQPDSFHIATAAFESPRVNELLQIAKDLSTTSSSAPQLSAWNIVQLLEQSGLPDAAPSSTADPDTIATAIASKNHYETEIEWRLVAKAAIQTFGLVMETLLEENISLEDDLWYWNELLSSYRSSTIYTVQTSPLRLWALTQEVYSESKLRFQSMQAQGLDSTLGQSRAAFNLGWNRFYAIVKDTIHERSLHDVRGKLMTPFALCQAEARSRRKQLKRMRQMTASGLGMLMDEGLIFGDGGTLSATDDRASTESESVDDAIDWKGPVERSVALVDMVLNHVLSLDTNVTEFEEKVFSGVEEDPCLSSFDSRDATGLATGPSIIAKRLVTILRDGLPRHKTHTRKLVRQNGRPGLLVRYWLPASIAILSSGAILRVLTNRKAELIEWVQDLGETARDFYFNWVVEPITKLVRTIRHDEKSEFAIMSRDSLKADLESLERMVVDFAKDRPQFVVSGAAADSYEQTAMASAAPLSAAQIADIQAKVSEGDVTPVLRAYEQNIRHPFSGTIRGDLVRALLIQIQQTKVDLKVTISGIDSLLKSQELLFGFLGLTPGILVTAALGRYLGSIFSSGGRTKQTGNSRKAVMILRNIDRILSEAQPMGSGNGNGNGSNSGSNGSVDGSDVLSYKEHGLLLCEIHVLRNLVHRAGLLPRGEILESFLQDIEALANGKMATQKAALERIRWTYGRWIRA</sequence>